<accession>A0ACC1Z2K3</accession>
<protein>
    <submittedName>
        <fullName evidence="1">O-methyltransferase</fullName>
    </submittedName>
</protein>
<evidence type="ECO:0000313" key="1">
    <source>
        <dbReference type="EMBL" id="KAJ4729849.1"/>
    </source>
</evidence>
<comment type="caution">
    <text evidence="1">The sequence shown here is derived from an EMBL/GenBank/DDBJ whole genome shotgun (WGS) entry which is preliminary data.</text>
</comment>
<dbReference type="Proteomes" id="UP001164539">
    <property type="component" value="Chromosome 1"/>
</dbReference>
<dbReference type="EMBL" id="CM051394">
    <property type="protein sequence ID" value="KAJ4729849.1"/>
    <property type="molecule type" value="Genomic_DNA"/>
</dbReference>
<organism evidence="1 2">
    <name type="scientific">Melia azedarach</name>
    <name type="common">Chinaberry tree</name>
    <dbReference type="NCBI Taxonomy" id="155640"/>
    <lineage>
        <taxon>Eukaryota</taxon>
        <taxon>Viridiplantae</taxon>
        <taxon>Streptophyta</taxon>
        <taxon>Embryophyta</taxon>
        <taxon>Tracheophyta</taxon>
        <taxon>Spermatophyta</taxon>
        <taxon>Magnoliopsida</taxon>
        <taxon>eudicotyledons</taxon>
        <taxon>Gunneridae</taxon>
        <taxon>Pentapetalae</taxon>
        <taxon>rosids</taxon>
        <taxon>malvids</taxon>
        <taxon>Sapindales</taxon>
        <taxon>Meliaceae</taxon>
        <taxon>Melia</taxon>
    </lineage>
</organism>
<proteinExistence type="predicted"/>
<sequence>MEPTETSEASLRGQAEIWRFMFSFADSMALKCAVELRIADIIHSHGGPITLSQIASRIDSSPNSPNISYLSRIMRLLVRRKIFAVNHDCHSDGGGETLYGLTDSSKWLLRDSELSLAPMILTEDHPWLMAPWHSFSQCVKEGGNAFKIAHGREIWEFALKNPEFNKIFNDGLASTSKVISRAVISGYKHGFDCIGTLVDVGGGTGDMIAEVVKSYPHITGINFDLPHVIATAPNFDGVSHVEGDMFQSIPKADAVFLKFILHDWNDEDCVKILKNCRKAIPEKSGKIMIVEVVLRPDGDGLFDDTGLVFDLLMLAHTSGKERTELEWKKILEDGGFPRYNIINIPALPFVIEAFPE</sequence>
<evidence type="ECO:0000313" key="2">
    <source>
        <dbReference type="Proteomes" id="UP001164539"/>
    </source>
</evidence>
<keyword evidence="2" id="KW-1185">Reference proteome</keyword>
<name>A0ACC1Z2K3_MELAZ</name>
<gene>
    <name evidence="1" type="ORF">OWV82_002563</name>
</gene>
<reference evidence="1 2" key="1">
    <citation type="journal article" date="2023" name="Science">
        <title>Complex scaffold remodeling in plant triterpene biosynthesis.</title>
        <authorList>
            <person name="De La Pena R."/>
            <person name="Hodgson H."/>
            <person name="Liu J.C."/>
            <person name="Stephenson M.J."/>
            <person name="Martin A.C."/>
            <person name="Owen C."/>
            <person name="Harkess A."/>
            <person name="Leebens-Mack J."/>
            <person name="Jimenez L.E."/>
            <person name="Osbourn A."/>
            <person name="Sattely E.S."/>
        </authorList>
    </citation>
    <scope>NUCLEOTIDE SEQUENCE [LARGE SCALE GENOMIC DNA]</scope>
    <source>
        <strain evidence="2">cv. JPN11</strain>
        <tissue evidence="1">Leaf</tissue>
    </source>
</reference>